<dbReference type="Proteomes" id="UP000465302">
    <property type="component" value="Unassembled WGS sequence"/>
</dbReference>
<proteinExistence type="predicted"/>
<protein>
    <submittedName>
        <fullName evidence="4">DUF3298 domain-containing protein</fullName>
    </submittedName>
    <submittedName>
        <fullName evidence="3">Immunogenic protein MPT64</fullName>
    </submittedName>
</protein>
<reference evidence="4 5" key="1">
    <citation type="submission" date="2017-10" db="EMBL/GenBank/DDBJ databases">
        <title>The new phylogeny of genus Mycobacterium.</title>
        <authorList>
            <person name="Tortoli E."/>
            <person name="Trovato A."/>
            <person name="Cirillo D.M."/>
        </authorList>
    </citation>
    <scope>NUCLEOTIDE SEQUENCE [LARGE SCALE GENOMIC DNA]</scope>
    <source>
        <strain evidence="4 5">CCUG37673</strain>
    </source>
</reference>
<dbReference type="InterPro" id="IPR037126">
    <property type="entry name" value="PdaC/RsiV-like_sf"/>
</dbReference>
<dbReference type="AlphaFoldDB" id="A0A2A7NE24"/>
<keyword evidence="1" id="KW-0732">Signal</keyword>
<dbReference type="InterPro" id="IPR021729">
    <property type="entry name" value="DUF3298"/>
</dbReference>
<dbReference type="InterPro" id="IPR053421">
    <property type="entry name" value="Esterase_Immunogenic_RsiV"/>
</dbReference>
<evidence type="ECO:0000256" key="1">
    <source>
        <dbReference type="SAM" id="SignalP"/>
    </source>
</evidence>
<dbReference type="EMBL" id="BLKS01000001">
    <property type="protein sequence ID" value="GFG49924.1"/>
    <property type="molecule type" value="Genomic_DNA"/>
</dbReference>
<sequence length="241" mass="25898">MRIPFSVLAVAVAVSVGCATVVSAGSASAAPPKCSDVNGTLAGQDCVIQEGDAGYSLRIIYPVDYPDAQAVFDWVKQTRDGFVNVAKSPDSRTRPYQLDVEPTEYNSAVPPRGTQSLVFKVFEDVGGVRPQTFFKAFNWDQGYRKPIAIDTGGSDKIQPLFAPGTNPWPDIFSLVSAELEKQTGTKPTIAPEVGLNPSTYEDFAITNDTLVFFFDQGVLQPESVGGVQVTIPRGPVARMMA</sequence>
<feature type="domain" description="DUF3298" evidence="2">
    <location>
        <begin position="160"/>
        <end position="233"/>
    </location>
</feature>
<gene>
    <name evidence="3" type="primary">mpt64</name>
    <name evidence="4" type="ORF">CQY20_03400</name>
    <name evidence="3" type="ORF">MAGR_13650</name>
</gene>
<evidence type="ECO:0000313" key="3">
    <source>
        <dbReference type="EMBL" id="GFG49924.1"/>
    </source>
</evidence>
<dbReference type="Pfam" id="PF11738">
    <property type="entry name" value="DUF3298"/>
    <property type="match status" value="1"/>
</dbReference>
<comment type="caution">
    <text evidence="4">The sequence shown here is derived from an EMBL/GenBank/DDBJ whole genome shotgun (WGS) entry which is preliminary data.</text>
</comment>
<keyword evidence="5" id="KW-1185">Reference proteome</keyword>
<organism evidence="4 5">
    <name type="scientific">Mycolicibacterium agri</name>
    <name type="common">Mycobacterium agri</name>
    <dbReference type="NCBI Taxonomy" id="36811"/>
    <lineage>
        <taxon>Bacteria</taxon>
        <taxon>Bacillati</taxon>
        <taxon>Actinomycetota</taxon>
        <taxon>Actinomycetes</taxon>
        <taxon>Mycobacteriales</taxon>
        <taxon>Mycobacteriaceae</taxon>
        <taxon>Mycolicibacterium</taxon>
    </lineage>
</organism>
<evidence type="ECO:0000313" key="4">
    <source>
        <dbReference type="EMBL" id="PEG42069.1"/>
    </source>
</evidence>
<feature type="chain" id="PRO_5033300455" evidence="1">
    <location>
        <begin position="30"/>
        <end position="241"/>
    </location>
</feature>
<evidence type="ECO:0000313" key="6">
    <source>
        <dbReference type="Proteomes" id="UP000465302"/>
    </source>
</evidence>
<name>A0A2A7NE24_MYCAG</name>
<evidence type="ECO:0000259" key="2">
    <source>
        <dbReference type="Pfam" id="PF11738"/>
    </source>
</evidence>
<reference evidence="3" key="3">
    <citation type="submission" date="2020-02" db="EMBL/GenBank/DDBJ databases">
        <authorList>
            <person name="Matsumoto Y."/>
            <person name="Motooka D."/>
            <person name="Nakamura S."/>
        </authorList>
    </citation>
    <scope>NUCLEOTIDE SEQUENCE</scope>
    <source>
        <strain evidence="3">JCM 6377</strain>
    </source>
</reference>
<dbReference type="PROSITE" id="PS51257">
    <property type="entry name" value="PROKAR_LIPOPROTEIN"/>
    <property type="match status" value="1"/>
</dbReference>
<dbReference type="OrthoDB" id="4696640at2"/>
<dbReference type="Gene3D" id="3.30.565.40">
    <property type="entry name" value="Fervidobacterium nodosum Rt17-B1 like"/>
    <property type="match status" value="1"/>
</dbReference>
<feature type="signal peptide" evidence="1">
    <location>
        <begin position="1"/>
        <end position="29"/>
    </location>
</feature>
<dbReference type="NCBIfam" id="NF043047">
    <property type="entry name" value="EstaseRv3036c"/>
    <property type="match status" value="1"/>
</dbReference>
<reference evidence="3 6" key="2">
    <citation type="journal article" date="2019" name="Emerg. Microbes Infect.">
        <title>Comprehensive subspecies identification of 175 nontuberculous mycobacteria species based on 7547 genomic profiles.</title>
        <authorList>
            <person name="Matsumoto Y."/>
            <person name="Kinjo T."/>
            <person name="Motooka D."/>
            <person name="Nabeya D."/>
            <person name="Jung N."/>
            <person name="Uechi K."/>
            <person name="Horii T."/>
            <person name="Iida T."/>
            <person name="Fujita J."/>
            <person name="Nakamura S."/>
        </authorList>
    </citation>
    <scope>NUCLEOTIDE SEQUENCE [LARGE SCALE GENOMIC DNA]</scope>
    <source>
        <strain evidence="3 6">JCM 6377</strain>
    </source>
</reference>
<dbReference type="EMBL" id="PDCP01000004">
    <property type="protein sequence ID" value="PEG42069.1"/>
    <property type="molecule type" value="Genomic_DNA"/>
</dbReference>
<evidence type="ECO:0000313" key="5">
    <source>
        <dbReference type="Proteomes" id="UP000220914"/>
    </source>
</evidence>
<dbReference type="RefSeq" id="WP_097938383.1">
    <property type="nucleotide sequence ID" value="NZ_BLKS01000001.1"/>
</dbReference>
<accession>A0A2A7NE24</accession>
<dbReference type="Proteomes" id="UP000220914">
    <property type="component" value="Unassembled WGS sequence"/>
</dbReference>
<dbReference type="Gene3D" id="3.90.640.20">
    <property type="entry name" value="Heat-shock cognate protein, ATPase"/>
    <property type="match status" value="1"/>
</dbReference>